<dbReference type="InterPro" id="IPR031569">
    <property type="entry name" value="ApeC"/>
</dbReference>
<keyword evidence="2" id="KW-1185">Reference proteome</keyword>
<feature type="domain" description="Apextrin C-terminal" evidence="1">
    <location>
        <begin position="132"/>
        <end position="331"/>
    </location>
</feature>
<dbReference type="RefSeq" id="XP_019626105.1">
    <property type="nucleotide sequence ID" value="XM_019770546.1"/>
</dbReference>
<evidence type="ECO:0000313" key="2">
    <source>
        <dbReference type="Proteomes" id="UP000515135"/>
    </source>
</evidence>
<protein>
    <submittedName>
        <fullName evidence="3">Uncharacterized protein LOC109471262</fullName>
    </submittedName>
</protein>
<accession>A0A6P4YAM2</accession>
<gene>
    <name evidence="3" type="primary">LOC109471262</name>
</gene>
<evidence type="ECO:0000259" key="1">
    <source>
        <dbReference type="Pfam" id="PF16977"/>
    </source>
</evidence>
<dbReference type="PANTHER" id="PTHR19324">
    <property type="entry name" value="PERFORIN-LIKE PROTEIN 1"/>
    <property type="match status" value="1"/>
</dbReference>
<reference evidence="3" key="1">
    <citation type="submission" date="2025-08" db="UniProtKB">
        <authorList>
            <consortium name="RefSeq"/>
        </authorList>
    </citation>
    <scope>IDENTIFICATION</scope>
    <source>
        <tissue evidence="3">Gonad</tissue>
    </source>
</reference>
<dbReference type="Proteomes" id="UP000515135">
    <property type="component" value="Unplaced"/>
</dbReference>
<dbReference type="GeneID" id="109471262"/>
<evidence type="ECO:0000313" key="3">
    <source>
        <dbReference type="RefSeq" id="XP_019626105.1"/>
    </source>
</evidence>
<name>A0A6P4YAM2_BRABE</name>
<sequence>MTTIHQQVLDMDNRLLAIERKYKESQERLEDDIVETMDPAILDLDDRLQAVLNTTNENSEAAISNKNESSRLLGMVNAFSLRVETVENRSVSLAQEQEDLRANSPCGACRAELTEEIINTVMSQLVEEPLEWPTGTYGLPRTNTGCPEPAGVNWRTGVRRHDTEDTASSNSWSSGLHFDGGMWRNDMEQKFCMKTISSDGSGSWPSGSYCIFRKYWCPSGFQPGEIYWDDEDSSNGNSHSGELPDGTYDTNTLIKYCCRSDGDVNTPISLPNGSPFYLFRYRQGCQRVEGMNVQQEFFSWDDEDSGNANRLHGAHPYDDGGSNHRLHYCYYS</sequence>
<dbReference type="PANTHER" id="PTHR19324:SF33">
    <property type="entry name" value="MUCIN-5AC"/>
    <property type="match status" value="1"/>
</dbReference>
<proteinExistence type="predicted"/>
<organism evidence="2 3">
    <name type="scientific">Branchiostoma belcheri</name>
    <name type="common">Amphioxus</name>
    <dbReference type="NCBI Taxonomy" id="7741"/>
    <lineage>
        <taxon>Eukaryota</taxon>
        <taxon>Metazoa</taxon>
        <taxon>Chordata</taxon>
        <taxon>Cephalochordata</taxon>
        <taxon>Leptocardii</taxon>
        <taxon>Amphioxiformes</taxon>
        <taxon>Branchiostomatidae</taxon>
        <taxon>Branchiostoma</taxon>
    </lineage>
</organism>
<dbReference type="OrthoDB" id="5954510at2759"/>
<dbReference type="AlphaFoldDB" id="A0A6P4YAM2"/>
<dbReference type="KEGG" id="bbel:109471262"/>
<dbReference type="Pfam" id="PF16977">
    <property type="entry name" value="ApeC"/>
    <property type="match status" value="1"/>
</dbReference>